<organism evidence="1 2">
    <name type="scientific">Synechococcus phage Syn19</name>
    <dbReference type="NCBI Taxonomy" id="445684"/>
    <lineage>
        <taxon>Viruses</taxon>
        <taxon>Duplodnaviria</taxon>
        <taxon>Heunggongvirae</taxon>
        <taxon>Uroviricota</taxon>
        <taxon>Caudoviricetes</taxon>
        <taxon>Pantevenvirales</taxon>
        <taxon>Kyanoviridae</taxon>
        <taxon>Pontusvirus</taxon>
        <taxon>Pontusvirus syn19</taxon>
    </lineage>
</organism>
<dbReference type="GeneID" id="10328416"/>
<protein>
    <submittedName>
        <fullName evidence="1">R.RsaI endonuclease</fullName>
    </submittedName>
</protein>
<keyword evidence="1" id="KW-0255">Endonuclease</keyword>
<dbReference type="GO" id="GO:0004519">
    <property type="term" value="F:endonuclease activity"/>
    <property type="evidence" value="ECO:0007669"/>
    <property type="project" value="UniProtKB-KW"/>
</dbReference>
<dbReference type="EMBL" id="GU071106">
    <property type="protein sequence ID" value="ADO99404.1"/>
    <property type="molecule type" value="Genomic_DNA"/>
</dbReference>
<dbReference type="Proteomes" id="UP000006535">
    <property type="component" value="Segment"/>
</dbReference>
<evidence type="ECO:0000313" key="1">
    <source>
        <dbReference type="EMBL" id="ADO99404.1"/>
    </source>
</evidence>
<dbReference type="KEGG" id="vg:10328416"/>
<reference evidence="1 2" key="1">
    <citation type="journal article" date="2010" name="Environ. Microbiol.">
        <title>Genomic analysis of oceanic cyanobacterial myoviruses compared with T4-like myoviruses from diverse hosts and environments.</title>
        <authorList>
            <person name="Sullivan M.B."/>
            <person name="Huang K.H."/>
            <person name="Ignacio-Espinoza J.C."/>
            <person name="Berlin A.M."/>
            <person name="Kelly L."/>
            <person name="Weigele P.R."/>
            <person name="DeFrancesco A.S."/>
            <person name="Kern S.E."/>
            <person name="Thompson L.R."/>
            <person name="Young S."/>
            <person name="Yandava C."/>
            <person name="Fu R."/>
            <person name="Krastins B."/>
            <person name="Chase M."/>
            <person name="Sarracino D."/>
            <person name="Osburne M.S."/>
            <person name="Henn M.R."/>
            <person name="Chisholm S.W."/>
        </authorList>
    </citation>
    <scope>NUCLEOTIDE SEQUENCE [LARGE SCALE GENOMIC DNA]</scope>
    <source>
        <strain evidence="1">Syn19</strain>
    </source>
</reference>
<sequence>MLPYVSNATDPTLDSTSLPEIDYDQVYQFDLTSQVKFWKLPQEEVFELFRDGRTASRFLERMVPRLFADFKYVDEKGYDWLRKMIEKVEGKCVTKNGCKFAPSAMVGSGRKIIPEEVKEHIEENNLDYILMDIVEFPLVRMRFVKGSDLIATHPNCDISKAKKWRTKYFNV</sequence>
<accession>E3SQB8</accession>
<keyword evidence="2" id="KW-1185">Reference proteome</keyword>
<dbReference type="REBASE" id="35925">
    <property type="entry name" value="SphSyn19ORF154P"/>
</dbReference>
<name>E3SQB8_9CAUD</name>
<dbReference type="RefSeq" id="YP_004323986.1">
    <property type="nucleotide sequence ID" value="NC_015286.1"/>
</dbReference>
<gene>
    <name evidence="1" type="ORF">Syn19_153</name>
</gene>
<keyword evidence="1" id="KW-0378">Hydrolase</keyword>
<keyword evidence="1" id="KW-0540">Nuclease</keyword>
<evidence type="ECO:0000313" key="2">
    <source>
        <dbReference type="Proteomes" id="UP000006535"/>
    </source>
</evidence>
<proteinExistence type="predicted"/>